<dbReference type="RefSeq" id="WP_133713513.1">
    <property type="nucleotide sequence ID" value="NZ_SOAG01000031.1"/>
</dbReference>
<comment type="caution">
    <text evidence="2">The sequence shown here is derived from an EMBL/GenBank/DDBJ whole genome shotgun (WGS) entry which is preliminary data.</text>
</comment>
<evidence type="ECO:0000313" key="3">
    <source>
        <dbReference type="Proteomes" id="UP000295215"/>
    </source>
</evidence>
<dbReference type="AlphaFoldDB" id="A0A4V3E7M5"/>
<protein>
    <recommendedName>
        <fullName evidence="1">SnoaL-like domain-containing protein</fullName>
    </recommendedName>
</protein>
<keyword evidence="3" id="KW-1185">Reference proteome</keyword>
<reference evidence="2 3" key="1">
    <citation type="submission" date="2019-03" db="EMBL/GenBank/DDBJ databases">
        <title>Genomic Encyclopedia of Archaeal and Bacterial Type Strains, Phase II (KMG-II): from individual species to whole genera.</title>
        <authorList>
            <person name="Goeker M."/>
        </authorList>
    </citation>
    <scope>NUCLEOTIDE SEQUENCE [LARGE SCALE GENOMIC DNA]</scope>
    <source>
        <strain evidence="2 3">DSM 28213</strain>
    </source>
</reference>
<evidence type="ECO:0000313" key="2">
    <source>
        <dbReference type="EMBL" id="TDS52410.1"/>
    </source>
</evidence>
<organism evidence="2 3">
    <name type="scientific">Myroides indicus</name>
    <dbReference type="NCBI Taxonomy" id="1323422"/>
    <lineage>
        <taxon>Bacteria</taxon>
        <taxon>Pseudomonadati</taxon>
        <taxon>Bacteroidota</taxon>
        <taxon>Flavobacteriia</taxon>
        <taxon>Flavobacteriales</taxon>
        <taxon>Flavobacteriaceae</taxon>
        <taxon>Myroides</taxon>
    </lineage>
</organism>
<sequence>MNTPREKIIQNYIDGYNAFDIEKMIGNLDDKIVFQNIQNGNVTMTLHGIEAFKNQAETAKQYFISRSQKITSVKHMGDKTEIEIDYSAIAAMDFPNGLQKGEELALKGKSVFTFKNNKIITLTDIS</sequence>
<evidence type="ECO:0000259" key="1">
    <source>
        <dbReference type="Pfam" id="PF12680"/>
    </source>
</evidence>
<dbReference type="Proteomes" id="UP000295215">
    <property type="component" value="Unassembled WGS sequence"/>
</dbReference>
<dbReference type="InterPro" id="IPR032710">
    <property type="entry name" value="NTF2-like_dom_sf"/>
</dbReference>
<dbReference type="EMBL" id="SOAG01000031">
    <property type="protein sequence ID" value="TDS52410.1"/>
    <property type="molecule type" value="Genomic_DNA"/>
</dbReference>
<dbReference type="Gene3D" id="3.10.450.50">
    <property type="match status" value="1"/>
</dbReference>
<dbReference type="OrthoDB" id="582835at2"/>
<proteinExistence type="predicted"/>
<dbReference type="InterPro" id="IPR037401">
    <property type="entry name" value="SnoaL-like"/>
</dbReference>
<accession>A0A4V3E7M5</accession>
<dbReference type="Pfam" id="PF12680">
    <property type="entry name" value="SnoaL_2"/>
    <property type="match status" value="1"/>
</dbReference>
<gene>
    <name evidence="2" type="ORF">C8P70_1311</name>
</gene>
<dbReference type="SUPFAM" id="SSF54427">
    <property type="entry name" value="NTF2-like"/>
    <property type="match status" value="1"/>
</dbReference>
<feature type="domain" description="SnoaL-like" evidence="1">
    <location>
        <begin position="9"/>
        <end position="120"/>
    </location>
</feature>
<name>A0A4V3E7M5_9FLAO</name>